<proteinExistence type="predicted"/>
<protein>
    <submittedName>
        <fullName evidence="1">Uncharacterized protein</fullName>
    </submittedName>
</protein>
<reference evidence="1" key="2">
    <citation type="submission" date="2024-07" db="EMBL/GenBank/DDBJ databases">
        <authorList>
            <person name="Pedersen J.S."/>
            <person name="Mulbjerg M.R."/>
            <person name="Carstens A.B."/>
            <person name="Hansen L.H."/>
        </authorList>
    </citation>
    <scope>NUCLEOTIDE SEQUENCE</scope>
</reference>
<name>A0AB39ABG2_9CAUD</name>
<accession>A0AB39ABG2</accession>
<organism evidence="1">
    <name type="scientific">Pectobacterium phage Amona</name>
    <dbReference type="NCBI Taxonomy" id="3158137"/>
    <lineage>
        <taxon>Viruses</taxon>
        <taxon>Duplodnaviria</taxon>
        <taxon>Heunggongvirae</taxon>
        <taxon>Uroviricota</taxon>
        <taxon>Caudoviricetes</taxon>
    </lineage>
</organism>
<gene>
    <name evidence="1" type="ORF">CVQSGQUC_CDS0058</name>
</gene>
<evidence type="ECO:0000313" key="1">
    <source>
        <dbReference type="EMBL" id="XDF89563.1"/>
    </source>
</evidence>
<dbReference type="EMBL" id="PQ008971">
    <property type="protein sequence ID" value="XDF89563.1"/>
    <property type="molecule type" value="Genomic_DNA"/>
</dbReference>
<reference evidence="1" key="1">
    <citation type="journal article" date="2024" name="Virus Res.">
        <title>A novel genus of Pectobacterium bacteriophages display broad host range by targeting several species of Danish soft rot isolates.</title>
        <authorList>
            <person name="Pedersen J.S."/>
            <person name="Carstens A.B."/>
            <person name="Rothgard M.M."/>
            <person name="Roy C."/>
            <person name="Viry A."/>
            <person name="Papudeshi B."/>
            <person name="Kot W."/>
            <person name="Hille F."/>
            <person name="Franz C.M.A.P."/>
            <person name="Edwards R."/>
            <person name="Hansen L.H."/>
        </authorList>
    </citation>
    <scope>NUCLEOTIDE SEQUENCE</scope>
</reference>
<sequence length="85" mass="9545">MLNRGAVFLHPNGKCCVSTGMIFGGNFSVPEDDYYPVEVNYRVLGSDIESFICGEVRTEIEKIDVMGNEEFLNIARKINMGCQYV</sequence>